<feature type="transmembrane region" description="Helical" evidence="1">
    <location>
        <begin position="152"/>
        <end position="171"/>
    </location>
</feature>
<feature type="transmembrane region" description="Helical" evidence="1">
    <location>
        <begin position="177"/>
        <end position="195"/>
    </location>
</feature>
<keyword evidence="1" id="KW-0472">Membrane</keyword>
<evidence type="ECO:0000313" key="3">
    <source>
        <dbReference type="Proteomes" id="UP000589738"/>
    </source>
</evidence>
<keyword evidence="1" id="KW-0812">Transmembrane</keyword>
<keyword evidence="1" id="KW-1133">Transmembrane helix</keyword>
<feature type="transmembrane region" description="Helical" evidence="1">
    <location>
        <begin position="12"/>
        <end position="32"/>
    </location>
</feature>
<comment type="caution">
    <text evidence="2">The sequence shown here is derived from an EMBL/GenBank/DDBJ whole genome shotgun (WGS) entry which is preliminary data.</text>
</comment>
<dbReference type="Proteomes" id="UP000589738">
    <property type="component" value="Unassembled WGS sequence"/>
</dbReference>
<feature type="transmembrane region" description="Helical" evidence="1">
    <location>
        <begin position="110"/>
        <end position="131"/>
    </location>
</feature>
<sequence>MTFQKLRTNRWNHWIIIHVRYLVGFAFFPSGLTKLAGNRFTSISTDTPIGYFFEAMYRTGFYWNFLGLCQITAGILLMTQRYALLGALMFLAILSNIWIITISLSFTGTWVITSLMMVAVITLLVWDYYKLAPIFSYNRSMTIPSYPDPDRMWINAGIIYTACLMGLSLPGPVHKDWGQWISRILVLAVFLTFLVSNYKMYKKRSLLLKNQV</sequence>
<evidence type="ECO:0000313" key="2">
    <source>
        <dbReference type="EMBL" id="MBB6372483.1"/>
    </source>
</evidence>
<evidence type="ECO:0000256" key="1">
    <source>
        <dbReference type="SAM" id="Phobius"/>
    </source>
</evidence>
<protein>
    <submittedName>
        <fullName evidence="2">Putative membrane protein YphA (DoxX/SURF4 family)</fullName>
    </submittedName>
</protein>
<dbReference type="GO" id="GO:0016020">
    <property type="term" value="C:membrane"/>
    <property type="evidence" value="ECO:0007669"/>
    <property type="project" value="UniProtKB-SubCell"/>
</dbReference>
<organism evidence="2 3">
    <name type="scientific">Chryseobacterium shigense</name>
    <dbReference type="NCBI Taxonomy" id="297244"/>
    <lineage>
        <taxon>Bacteria</taxon>
        <taxon>Pseudomonadati</taxon>
        <taxon>Bacteroidota</taxon>
        <taxon>Flavobacteriia</taxon>
        <taxon>Flavobacteriales</taxon>
        <taxon>Weeksellaceae</taxon>
        <taxon>Chryseobacterium group</taxon>
        <taxon>Chryseobacterium</taxon>
    </lineage>
</organism>
<name>A0A841NBT1_9FLAO</name>
<dbReference type="RefSeq" id="WP_184166149.1">
    <property type="nucleotide sequence ID" value="NZ_JACHLC010000006.1"/>
</dbReference>
<accession>A0A841NBT1</accession>
<feature type="transmembrane region" description="Helical" evidence="1">
    <location>
        <begin position="85"/>
        <end position="104"/>
    </location>
</feature>
<proteinExistence type="predicted"/>
<feature type="transmembrane region" description="Helical" evidence="1">
    <location>
        <begin position="61"/>
        <end position="78"/>
    </location>
</feature>
<gene>
    <name evidence="2" type="ORF">HNP36_003599</name>
</gene>
<dbReference type="EMBL" id="JACHLC010000006">
    <property type="protein sequence ID" value="MBB6372483.1"/>
    <property type="molecule type" value="Genomic_DNA"/>
</dbReference>
<keyword evidence="3" id="KW-1185">Reference proteome</keyword>
<dbReference type="AlphaFoldDB" id="A0A841NBT1"/>
<reference evidence="2 3" key="1">
    <citation type="submission" date="2020-08" db="EMBL/GenBank/DDBJ databases">
        <title>Functional genomics of gut bacteria from endangered species of beetles.</title>
        <authorList>
            <person name="Carlos-Shanley C."/>
        </authorList>
    </citation>
    <scope>NUCLEOTIDE SEQUENCE [LARGE SCALE GENOMIC DNA]</scope>
    <source>
        <strain evidence="2 3">S00136</strain>
    </source>
</reference>